<gene>
    <name evidence="1" type="ORF">HNQ61_002719</name>
</gene>
<name>A0A841GZ67_9BACT</name>
<protein>
    <submittedName>
        <fullName evidence="1">Uncharacterized protein</fullName>
    </submittedName>
</protein>
<proteinExistence type="predicted"/>
<dbReference type="Proteomes" id="UP000582837">
    <property type="component" value="Unassembled WGS sequence"/>
</dbReference>
<evidence type="ECO:0000313" key="2">
    <source>
        <dbReference type="Proteomes" id="UP000582837"/>
    </source>
</evidence>
<accession>A0A841GZ67</accession>
<comment type="caution">
    <text evidence="1">The sequence shown here is derived from an EMBL/GenBank/DDBJ whole genome shotgun (WGS) entry which is preliminary data.</text>
</comment>
<dbReference type="AlphaFoldDB" id="A0A841GZ67"/>
<dbReference type="EMBL" id="JACHIA010000007">
    <property type="protein sequence ID" value="MBB6071095.1"/>
    <property type="molecule type" value="Genomic_DNA"/>
</dbReference>
<evidence type="ECO:0000313" key="1">
    <source>
        <dbReference type="EMBL" id="MBB6071095.1"/>
    </source>
</evidence>
<keyword evidence="2" id="KW-1185">Reference proteome</keyword>
<sequence length="31" mass="3547">MQRGGAIKKMEVTERSLYVQKWAAERAGVRP</sequence>
<reference evidence="1 2" key="1">
    <citation type="submission" date="2020-08" db="EMBL/GenBank/DDBJ databases">
        <title>Genomic Encyclopedia of Type Strains, Phase IV (KMG-IV): sequencing the most valuable type-strain genomes for metagenomic binning, comparative biology and taxonomic classification.</title>
        <authorList>
            <person name="Goeker M."/>
        </authorList>
    </citation>
    <scope>NUCLEOTIDE SEQUENCE [LARGE SCALE GENOMIC DNA]</scope>
    <source>
        <strain evidence="1 2">DSM 29007</strain>
    </source>
</reference>
<organism evidence="1 2">
    <name type="scientific">Longimicrobium terrae</name>
    <dbReference type="NCBI Taxonomy" id="1639882"/>
    <lineage>
        <taxon>Bacteria</taxon>
        <taxon>Pseudomonadati</taxon>
        <taxon>Gemmatimonadota</taxon>
        <taxon>Longimicrobiia</taxon>
        <taxon>Longimicrobiales</taxon>
        <taxon>Longimicrobiaceae</taxon>
        <taxon>Longimicrobium</taxon>
    </lineage>
</organism>